<reference evidence="17 18" key="1">
    <citation type="submission" date="2023-06" db="EMBL/GenBank/DDBJ databases">
        <authorList>
            <person name="Yushchuk O."/>
            <person name="Binda E."/>
            <person name="Ruckert-Reed C."/>
            <person name="Fedorenko V."/>
            <person name="Kalinowski J."/>
            <person name="Marinelli F."/>
        </authorList>
    </citation>
    <scope>NUCLEOTIDE SEQUENCE [LARGE SCALE GENOMIC DNA]</scope>
    <source>
        <strain evidence="17 18">NRRL 3884</strain>
    </source>
</reference>
<evidence type="ECO:0000256" key="1">
    <source>
        <dbReference type="ARBA" id="ARBA00004964"/>
    </source>
</evidence>
<evidence type="ECO:0000256" key="4">
    <source>
        <dbReference type="ARBA" id="ARBA00011962"/>
    </source>
</evidence>
<dbReference type="EMBL" id="CP126980">
    <property type="protein sequence ID" value="WIM92828.1"/>
    <property type="molecule type" value="Genomic_DNA"/>
</dbReference>
<comment type="pathway">
    <text evidence="1">Glycan biosynthesis; glycogen biosynthesis.</text>
</comment>
<dbReference type="Gene3D" id="3.90.1200.10">
    <property type="match status" value="1"/>
</dbReference>
<dbReference type="InterPro" id="IPR040999">
    <property type="entry name" value="Mak_N_cap"/>
</dbReference>
<sequence length="477" mass="50057">MIPDLNAPPVLAALTGWLQRQPWCPAGHRGRARVVSAPVLVNRLPAGGPAAVLAVVGAGPVSGWCLVPLGIRPGPPPVAADHVVRDLDHGCVYDATQDEELMRLVLSVFAGAAAPVASGRPSCAVVDAPRPGTGGPACTPVLVDDTYVLKWYRHVPGGGHPGLELHRALHALGNGHVSALHGSLETDVRGSAVTFAALQAAPAGHGALEAAVRSARAVIAGEEPETGFMMTARGLGTCVARVHADLLAAFRGARLSSLDLRRIANDMIRQAHDVPAAVPELQPYRSRLLAALAEVADVAAGREPVVAQRVHSDLRLDNILLTGQGAVVDFDWVRTAPEQRSRQPVARDVAGVLRSLEWTARDQLARAATPGDAAAGQRAGAWVARCRQAFLTGYADAGGRVDERVLRAYEIDCAVRELVHRAEPAPADVAAICRMLTGPSLRPALPGRGGNTRSRRSRRTGPADCQAAPDNQFSAVR</sequence>
<keyword evidence="10" id="KW-0067">ATP-binding</keyword>
<evidence type="ECO:0000313" key="17">
    <source>
        <dbReference type="EMBL" id="WIM92828.1"/>
    </source>
</evidence>
<dbReference type="RefSeq" id="WP_284914035.1">
    <property type="nucleotide sequence ID" value="NZ_CP126980.1"/>
</dbReference>
<evidence type="ECO:0000259" key="16">
    <source>
        <dbReference type="Pfam" id="PF18085"/>
    </source>
</evidence>
<keyword evidence="11" id="KW-0320">Glycogen biosynthesis</keyword>
<evidence type="ECO:0000256" key="13">
    <source>
        <dbReference type="ARBA" id="ARBA00031251"/>
    </source>
</evidence>
<evidence type="ECO:0000256" key="2">
    <source>
        <dbReference type="ARBA" id="ARBA00006219"/>
    </source>
</evidence>
<organism evidence="17 18">
    <name type="scientific">Actinoplanes oblitus</name>
    <dbReference type="NCBI Taxonomy" id="3040509"/>
    <lineage>
        <taxon>Bacteria</taxon>
        <taxon>Bacillati</taxon>
        <taxon>Actinomycetota</taxon>
        <taxon>Actinomycetes</taxon>
        <taxon>Micromonosporales</taxon>
        <taxon>Micromonosporaceae</taxon>
        <taxon>Actinoplanes</taxon>
    </lineage>
</organism>
<keyword evidence="8" id="KW-0547">Nucleotide-binding</keyword>
<evidence type="ECO:0000256" key="8">
    <source>
        <dbReference type="ARBA" id="ARBA00022741"/>
    </source>
</evidence>
<evidence type="ECO:0000256" key="5">
    <source>
        <dbReference type="ARBA" id="ARBA00013882"/>
    </source>
</evidence>
<evidence type="ECO:0000256" key="6">
    <source>
        <dbReference type="ARBA" id="ARBA00022600"/>
    </source>
</evidence>
<evidence type="ECO:0000256" key="14">
    <source>
        <dbReference type="ARBA" id="ARBA00049067"/>
    </source>
</evidence>
<comment type="subunit">
    <text evidence="3">Monomer.</text>
</comment>
<evidence type="ECO:0000256" key="3">
    <source>
        <dbReference type="ARBA" id="ARBA00011245"/>
    </source>
</evidence>
<gene>
    <name evidence="17" type="ORF">ACTOB_004786</name>
</gene>
<dbReference type="SUPFAM" id="SSF56112">
    <property type="entry name" value="Protein kinase-like (PK-like)"/>
    <property type="match status" value="1"/>
</dbReference>
<feature type="domain" description="Maltokinase N-terminal cap" evidence="16">
    <location>
        <begin position="17"/>
        <end position="98"/>
    </location>
</feature>
<evidence type="ECO:0000256" key="11">
    <source>
        <dbReference type="ARBA" id="ARBA00023056"/>
    </source>
</evidence>
<evidence type="ECO:0000313" key="18">
    <source>
        <dbReference type="Proteomes" id="UP001240150"/>
    </source>
</evidence>
<dbReference type="Proteomes" id="UP001240150">
    <property type="component" value="Chromosome"/>
</dbReference>
<evidence type="ECO:0000256" key="15">
    <source>
        <dbReference type="SAM" id="MobiDB-lite"/>
    </source>
</evidence>
<dbReference type="InterPro" id="IPR011009">
    <property type="entry name" value="Kinase-like_dom_sf"/>
</dbReference>
<evidence type="ECO:0000256" key="10">
    <source>
        <dbReference type="ARBA" id="ARBA00022840"/>
    </source>
</evidence>
<keyword evidence="6" id="KW-0321">Glycogen metabolism</keyword>
<evidence type="ECO:0000256" key="12">
    <source>
        <dbReference type="ARBA" id="ARBA00023277"/>
    </source>
</evidence>
<keyword evidence="9" id="KW-0418">Kinase</keyword>
<feature type="region of interest" description="Disordered" evidence="15">
    <location>
        <begin position="442"/>
        <end position="477"/>
    </location>
</feature>
<protein>
    <recommendedName>
        <fullName evidence="5">Maltokinase</fullName>
        <ecNumber evidence="4">2.7.1.175</ecNumber>
    </recommendedName>
    <alternativeName>
        <fullName evidence="13">Maltose-1-phosphate synthase</fullName>
    </alternativeName>
</protein>
<name>A0ABY8W560_9ACTN</name>
<keyword evidence="12" id="KW-0119">Carbohydrate metabolism</keyword>
<evidence type="ECO:0000256" key="9">
    <source>
        <dbReference type="ARBA" id="ARBA00022777"/>
    </source>
</evidence>
<dbReference type="Pfam" id="PF18085">
    <property type="entry name" value="Mak_N_cap"/>
    <property type="match status" value="1"/>
</dbReference>
<dbReference type="EC" id="2.7.1.175" evidence="4"/>
<comment type="catalytic activity">
    <reaction evidence="14">
        <text>D-maltose + ATP = alpha-maltose 1-phosphate + ADP + H(+)</text>
        <dbReference type="Rhea" id="RHEA:31915"/>
        <dbReference type="ChEBI" id="CHEBI:15378"/>
        <dbReference type="ChEBI" id="CHEBI:17306"/>
        <dbReference type="ChEBI" id="CHEBI:30616"/>
        <dbReference type="ChEBI" id="CHEBI:63576"/>
        <dbReference type="ChEBI" id="CHEBI:456216"/>
        <dbReference type="EC" id="2.7.1.175"/>
    </reaction>
</comment>
<proteinExistence type="inferred from homology"/>
<accession>A0ABY8W560</accession>
<evidence type="ECO:0000256" key="7">
    <source>
        <dbReference type="ARBA" id="ARBA00022679"/>
    </source>
</evidence>
<keyword evidence="7" id="KW-0808">Transferase</keyword>
<comment type="similarity">
    <text evidence="2">Belongs to the aminoglycoside phosphotransferase family.</text>
</comment>
<keyword evidence="18" id="KW-1185">Reference proteome</keyword>